<gene>
    <name evidence="3" type="ORF">DKK70_04885</name>
</gene>
<keyword evidence="2" id="KW-0472">Membrane</keyword>
<keyword evidence="1" id="KW-0175">Coiled coil</keyword>
<feature type="coiled-coil region" evidence="1">
    <location>
        <begin position="33"/>
        <end position="67"/>
    </location>
</feature>
<dbReference type="RefSeq" id="WP_110432975.1">
    <property type="nucleotide sequence ID" value="NZ_QGLR01000009.1"/>
</dbReference>
<evidence type="ECO:0000256" key="1">
    <source>
        <dbReference type="SAM" id="Coils"/>
    </source>
</evidence>
<dbReference type="AlphaFoldDB" id="A0A2V4E3R6"/>
<feature type="transmembrane region" description="Helical" evidence="2">
    <location>
        <begin position="12"/>
        <end position="32"/>
    </location>
</feature>
<keyword evidence="2" id="KW-0812">Transmembrane</keyword>
<reference evidence="3 4" key="1">
    <citation type="submission" date="2018-05" db="EMBL/GenBank/DDBJ databases">
        <title>Reference genomes for bee gut microbiota database.</title>
        <authorList>
            <person name="Ellegaard K.M."/>
        </authorList>
    </citation>
    <scope>NUCLEOTIDE SEQUENCE [LARGE SCALE GENOMIC DNA]</scope>
    <source>
        <strain evidence="3 4">ESL0182</strain>
    </source>
</reference>
<proteinExistence type="predicted"/>
<dbReference type="EMBL" id="QGLR01000009">
    <property type="protein sequence ID" value="PXZ07193.1"/>
    <property type="molecule type" value="Genomic_DNA"/>
</dbReference>
<keyword evidence="2" id="KW-1133">Transmembrane helix</keyword>
<dbReference type="Proteomes" id="UP000247932">
    <property type="component" value="Unassembled WGS sequence"/>
</dbReference>
<sequence>MNSTFFNIPIWQQYLICVLLTSTLFFIGYQFVIRDLKQQADQQMLLYEEKNAEIKILQAKIERYQMAQNSSLTLITEHELAKAIDRNQLRLTSFKHQKSDLATYWEVELNGQFVNFMQFIADFNHNFYYLNFQNLSIAKQDTYLQIRFSLLFKEEDMQ</sequence>
<keyword evidence="4" id="KW-1185">Reference proteome</keyword>
<evidence type="ECO:0000256" key="2">
    <source>
        <dbReference type="SAM" id="Phobius"/>
    </source>
</evidence>
<dbReference type="OrthoDB" id="7061590at2"/>
<comment type="caution">
    <text evidence="3">The sequence shown here is derived from an EMBL/GenBank/DDBJ whole genome shotgun (WGS) entry which is preliminary data.</text>
</comment>
<evidence type="ECO:0000313" key="4">
    <source>
        <dbReference type="Proteomes" id="UP000247932"/>
    </source>
</evidence>
<name>A0A2V4E3R6_9GAMM</name>
<protein>
    <submittedName>
        <fullName evidence="3">Uncharacterized protein</fullName>
    </submittedName>
</protein>
<accession>A0A2V4E3R6</accession>
<evidence type="ECO:0000313" key="3">
    <source>
        <dbReference type="EMBL" id="PXZ07193.1"/>
    </source>
</evidence>
<organism evidence="3 4">
    <name type="scientific">Gilliamella apicola</name>
    <dbReference type="NCBI Taxonomy" id="1196095"/>
    <lineage>
        <taxon>Bacteria</taxon>
        <taxon>Pseudomonadati</taxon>
        <taxon>Pseudomonadota</taxon>
        <taxon>Gammaproteobacteria</taxon>
        <taxon>Orbales</taxon>
        <taxon>Orbaceae</taxon>
        <taxon>Gilliamella</taxon>
    </lineage>
</organism>